<dbReference type="SMART" id="SM00409">
    <property type="entry name" value="IG"/>
    <property type="match status" value="4"/>
</dbReference>
<name>A0A811UHE5_CERCA</name>
<dbReference type="GO" id="GO:0007155">
    <property type="term" value="P:cell adhesion"/>
    <property type="evidence" value="ECO:0007669"/>
    <property type="project" value="UniProtKB-KW"/>
</dbReference>
<gene>
    <name evidence="11" type="ORF">CCAP1982_LOCUS5910</name>
</gene>
<keyword evidence="9" id="KW-0393">Immunoglobulin domain</keyword>
<evidence type="ECO:0000259" key="10">
    <source>
        <dbReference type="PROSITE" id="PS50835"/>
    </source>
</evidence>
<dbReference type="PANTHER" id="PTHR12231:SF253">
    <property type="entry name" value="DPR-INTERACTING PROTEIN ETA, ISOFORM B-RELATED"/>
    <property type="match status" value="1"/>
</dbReference>
<keyword evidence="5" id="KW-0130">Cell adhesion</keyword>
<dbReference type="FunFam" id="2.60.40.10:FF:000017">
    <property type="entry name" value="Down syndrome cell adhesion molecule b"/>
    <property type="match status" value="1"/>
</dbReference>
<reference evidence="11" key="1">
    <citation type="submission" date="2020-11" db="EMBL/GenBank/DDBJ databases">
        <authorList>
            <person name="Whitehead M."/>
        </authorList>
    </citation>
    <scope>NUCLEOTIDE SEQUENCE</scope>
    <source>
        <strain evidence="11">EGII</strain>
    </source>
</reference>
<evidence type="ECO:0000256" key="1">
    <source>
        <dbReference type="ARBA" id="ARBA00004167"/>
    </source>
</evidence>
<feature type="domain" description="Ig-like" evidence="10">
    <location>
        <begin position="247"/>
        <end position="339"/>
    </location>
</feature>
<keyword evidence="12" id="KW-1185">Reference proteome</keyword>
<dbReference type="Gene3D" id="2.60.40.10">
    <property type="entry name" value="Immunoglobulins"/>
    <property type="match status" value="4"/>
</dbReference>
<dbReference type="CDD" id="cd20956">
    <property type="entry name" value="IgI_4_Dscam"/>
    <property type="match status" value="1"/>
</dbReference>
<keyword evidence="2" id="KW-0812">Transmembrane</keyword>
<keyword evidence="6" id="KW-1133">Transmembrane helix</keyword>
<evidence type="ECO:0000313" key="12">
    <source>
        <dbReference type="Proteomes" id="UP000606786"/>
    </source>
</evidence>
<dbReference type="InterPro" id="IPR003598">
    <property type="entry name" value="Ig_sub2"/>
</dbReference>
<dbReference type="EMBL" id="CAJHJT010000012">
    <property type="protein sequence ID" value="CAD6997277.1"/>
    <property type="molecule type" value="Genomic_DNA"/>
</dbReference>
<proteinExistence type="predicted"/>
<keyword evidence="3" id="KW-0732">Signal</keyword>
<evidence type="ECO:0000256" key="3">
    <source>
        <dbReference type="ARBA" id="ARBA00022729"/>
    </source>
</evidence>
<dbReference type="InterPro" id="IPR013783">
    <property type="entry name" value="Ig-like_fold"/>
</dbReference>
<dbReference type="AlphaFoldDB" id="A0A811UHE5"/>
<keyword evidence="7" id="KW-0472">Membrane</keyword>
<feature type="domain" description="Ig-like" evidence="10">
    <location>
        <begin position="342"/>
        <end position="429"/>
    </location>
</feature>
<organism evidence="11 12">
    <name type="scientific">Ceratitis capitata</name>
    <name type="common">Mediterranean fruit fly</name>
    <name type="synonym">Tephritis capitata</name>
    <dbReference type="NCBI Taxonomy" id="7213"/>
    <lineage>
        <taxon>Eukaryota</taxon>
        <taxon>Metazoa</taxon>
        <taxon>Ecdysozoa</taxon>
        <taxon>Arthropoda</taxon>
        <taxon>Hexapoda</taxon>
        <taxon>Insecta</taxon>
        <taxon>Pterygota</taxon>
        <taxon>Neoptera</taxon>
        <taxon>Endopterygota</taxon>
        <taxon>Diptera</taxon>
        <taxon>Brachycera</taxon>
        <taxon>Muscomorpha</taxon>
        <taxon>Tephritoidea</taxon>
        <taxon>Tephritidae</taxon>
        <taxon>Ceratitis</taxon>
        <taxon>Ceratitis</taxon>
    </lineage>
</organism>
<dbReference type="PROSITE" id="PS50835">
    <property type="entry name" value="IG_LIKE"/>
    <property type="match status" value="4"/>
</dbReference>
<dbReference type="GO" id="GO:0048812">
    <property type="term" value="P:neuron projection morphogenesis"/>
    <property type="evidence" value="ECO:0007669"/>
    <property type="project" value="UniProtKB-ARBA"/>
</dbReference>
<sequence>MTKNSSSVFFSLYSVKHFFNFILFMTPNLTQSHSAHSELGTEQPALIPYNPLPTVMATTIVHCPQAFARLSACLLKVDSKLAAIPAPAVAVFERIQVDLTKVRPHIAVVSKGRLGKTSGPSTCEKKLLNSSKNRPMVVNQRYEPEVQNPGGFIGSNVLIKCNIPSFVKEYVTVTSWLQEPNFNIYPSLEGDGKNHMLPTGELLVYNITRTDAHKVYRCRTHHKLTQDSVVSSNMGKIQLTEMRELVPPIMNEKTTSVVARLGDPVVVPCVAYANPKPVYRWHTKRPNNEESVQHLLATGRAKIKEGTLIITAVDRSDSGAFFCTATNSEGSETLEVQIAVTSQLTASIQPTIQTVNLGKTANLICSISGFPKQTIIWLKDGQPLRSGARVRLLSTEHIRITSITKEDKGMYQCIVKNDLESAQGTAELRLGEVAPQLIYKFIEQTIQPGPSVSLKCSASGNPTPKIVWHLDGFPLPNNDRLMIGQYVTMFGDVISHVNISAVKSEDGGEYECKAISRAGEASHAARLNIYGMPYVRMMPKLSAVAGKTFFLKCPVAGYPIDSIIIEKDGVRLPTNI</sequence>
<dbReference type="Proteomes" id="UP000606786">
    <property type="component" value="Unassembled WGS sequence"/>
</dbReference>
<keyword evidence="4" id="KW-0677">Repeat</keyword>
<dbReference type="InterPro" id="IPR007110">
    <property type="entry name" value="Ig-like_dom"/>
</dbReference>
<evidence type="ECO:0000256" key="6">
    <source>
        <dbReference type="ARBA" id="ARBA00022989"/>
    </source>
</evidence>
<dbReference type="InterPro" id="IPR036179">
    <property type="entry name" value="Ig-like_dom_sf"/>
</dbReference>
<comment type="caution">
    <text evidence="11">The sequence shown here is derived from an EMBL/GenBank/DDBJ whole genome shotgun (WGS) entry which is preliminary data.</text>
</comment>
<dbReference type="InterPro" id="IPR013098">
    <property type="entry name" value="Ig_I-set"/>
</dbReference>
<dbReference type="PANTHER" id="PTHR12231">
    <property type="entry name" value="CTX-RELATED TYPE I TRANSMEMBRANE PROTEIN"/>
    <property type="match status" value="1"/>
</dbReference>
<comment type="subcellular location">
    <subcellularLocation>
        <location evidence="1">Membrane</location>
        <topology evidence="1">Single-pass membrane protein</topology>
    </subcellularLocation>
</comment>
<accession>A0A811UHE5</accession>
<protein>
    <submittedName>
        <fullName evidence="11">(Mediterranean fruit fly) hypothetical protein</fullName>
    </submittedName>
</protein>
<dbReference type="Pfam" id="PF07679">
    <property type="entry name" value="I-set"/>
    <property type="match status" value="2"/>
</dbReference>
<feature type="domain" description="Ig-like" evidence="10">
    <location>
        <begin position="435"/>
        <end position="528"/>
    </location>
</feature>
<evidence type="ECO:0000313" key="11">
    <source>
        <dbReference type="EMBL" id="CAD6997277.1"/>
    </source>
</evidence>
<evidence type="ECO:0000256" key="4">
    <source>
        <dbReference type="ARBA" id="ARBA00022737"/>
    </source>
</evidence>
<dbReference type="OrthoDB" id="152385at2759"/>
<evidence type="ECO:0000256" key="5">
    <source>
        <dbReference type="ARBA" id="ARBA00022889"/>
    </source>
</evidence>
<evidence type="ECO:0000256" key="8">
    <source>
        <dbReference type="ARBA" id="ARBA00023157"/>
    </source>
</evidence>
<feature type="domain" description="Ig-like" evidence="10">
    <location>
        <begin position="135"/>
        <end position="231"/>
    </location>
</feature>
<keyword evidence="8" id="KW-1015">Disulfide bond</keyword>
<dbReference type="SUPFAM" id="SSF48726">
    <property type="entry name" value="Immunoglobulin"/>
    <property type="match status" value="4"/>
</dbReference>
<dbReference type="SMART" id="SM00408">
    <property type="entry name" value="IGc2"/>
    <property type="match status" value="3"/>
</dbReference>
<evidence type="ECO:0000256" key="7">
    <source>
        <dbReference type="ARBA" id="ARBA00023136"/>
    </source>
</evidence>
<dbReference type="Pfam" id="PF13927">
    <property type="entry name" value="Ig_3"/>
    <property type="match status" value="1"/>
</dbReference>
<evidence type="ECO:0000256" key="9">
    <source>
        <dbReference type="ARBA" id="ARBA00023319"/>
    </source>
</evidence>
<dbReference type="InterPro" id="IPR051170">
    <property type="entry name" value="Neural/epithelial_adhesion"/>
</dbReference>
<dbReference type="GO" id="GO:0016020">
    <property type="term" value="C:membrane"/>
    <property type="evidence" value="ECO:0007669"/>
    <property type="project" value="UniProtKB-SubCell"/>
</dbReference>
<dbReference type="InterPro" id="IPR003599">
    <property type="entry name" value="Ig_sub"/>
</dbReference>
<dbReference type="FunFam" id="2.60.40.10:FF:001049">
    <property type="entry name" value="Down syndrome cell adhesion molecule-like protein Dscam2"/>
    <property type="match status" value="1"/>
</dbReference>
<evidence type="ECO:0000256" key="2">
    <source>
        <dbReference type="ARBA" id="ARBA00022692"/>
    </source>
</evidence>